<dbReference type="Proteomes" id="UP000232229">
    <property type="component" value="Chromosome"/>
</dbReference>
<reference evidence="2 3" key="1">
    <citation type="submission" date="2017-08" db="EMBL/GenBank/DDBJ databases">
        <title>Complete Genome Sequence of Mesoplasma chauliocola.</title>
        <authorList>
            <person name="Knight T.F.Jr."/>
            <person name="Citino T."/>
        </authorList>
    </citation>
    <scope>NUCLEOTIDE SEQUENCE [LARGE SCALE GENOMIC DNA]</scope>
    <source>
        <strain evidence="2 3">CHPA-2</strain>
    </source>
</reference>
<evidence type="ECO:0000256" key="1">
    <source>
        <dbReference type="SAM" id="Coils"/>
    </source>
</evidence>
<dbReference type="STRING" id="1336232.GCA_000518825_00606"/>
<feature type="coiled-coil region" evidence="1">
    <location>
        <begin position="202"/>
        <end position="229"/>
    </location>
</feature>
<protein>
    <submittedName>
        <fullName evidence="2">Uncharacterized protein</fullName>
    </submittedName>
</protein>
<name>A0A249SMB8_9MOLU</name>
<evidence type="ECO:0000313" key="2">
    <source>
        <dbReference type="EMBL" id="ASZ08834.1"/>
    </source>
</evidence>
<evidence type="ECO:0000313" key="3">
    <source>
        <dbReference type="Proteomes" id="UP000232229"/>
    </source>
</evidence>
<keyword evidence="3" id="KW-1185">Reference proteome</keyword>
<keyword evidence="1" id="KW-0175">Coiled coil</keyword>
<dbReference type="AlphaFoldDB" id="A0A249SMB8"/>
<dbReference type="KEGG" id="mchc:CK556_00440"/>
<dbReference type="RefSeq" id="WP_027875781.1">
    <property type="nucleotide sequence ID" value="NZ_CP023173.1"/>
</dbReference>
<sequence>MKINTWTFYDAKNLVDVQMNPLLSGDIVFLVLRPDINQPNRLLGFGLPKEKSATVIVDLQNKELTHDDVYAIFKGNLGITDTKNIKPIEINGTNLSTPIRLENIQKLIEVYNVFFKSESFEFETNDYSKEEDLARPDIFTELDFNKIALPNILQSLQAGMNEYNKQMEFLQKTEMPDEERKDKIVSLSVLQSNLILFFDNALRKLNNVVIEQQNEIEQLKNDKSNLKLN</sequence>
<accession>A0A249SMB8</accession>
<proteinExistence type="predicted"/>
<gene>
    <name evidence="2" type="ORF">CK556_00440</name>
</gene>
<organism evidence="2 3">
    <name type="scientific">Mesoplasma chauliocola</name>
    <dbReference type="NCBI Taxonomy" id="216427"/>
    <lineage>
        <taxon>Bacteria</taxon>
        <taxon>Bacillati</taxon>
        <taxon>Mycoplasmatota</taxon>
        <taxon>Mollicutes</taxon>
        <taxon>Entomoplasmatales</taxon>
        <taxon>Entomoplasmataceae</taxon>
        <taxon>Mesoplasma</taxon>
    </lineage>
</organism>
<dbReference type="EMBL" id="CP023173">
    <property type="protein sequence ID" value="ASZ08834.1"/>
    <property type="molecule type" value="Genomic_DNA"/>
</dbReference>